<gene>
    <name evidence="2" type="ORF">ACFO3U_05460</name>
</gene>
<keyword evidence="1" id="KW-1133">Transmembrane helix</keyword>
<organism evidence="2 3">
    <name type="scientific">Flavobacterium ponti</name>
    <dbReference type="NCBI Taxonomy" id="665133"/>
    <lineage>
        <taxon>Bacteria</taxon>
        <taxon>Pseudomonadati</taxon>
        <taxon>Bacteroidota</taxon>
        <taxon>Flavobacteriia</taxon>
        <taxon>Flavobacteriales</taxon>
        <taxon>Flavobacteriaceae</taxon>
        <taxon>Flavobacterium</taxon>
    </lineage>
</organism>
<reference evidence="3" key="1">
    <citation type="journal article" date="2019" name="Int. J. Syst. Evol. Microbiol.">
        <title>The Global Catalogue of Microorganisms (GCM) 10K type strain sequencing project: providing services to taxonomists for standard genome sequencing and annotation.</title>
        <authorList>
            <consortium name="The Broad Institute Genomics Platform"/>
            <consortium name="The Broad Institute Genome Sequencing Center for Infectious Disease"/>
            <person name="Wu L."/>
            <person name="Ma J."/>
        </authorList>
    </citation>
    <scope>NUCLEOTIDE SEQUENCE [LARGE SCALE GENOMIC DNA]</scope>
    <source>
        <strain evidence="3">CCUG 50349</strain>
    </source>
</reference>
<keyword evidence="3" id="KW-1185">Reference proteome</keyword>
<evidence type="ECO:0000313" key="2">
    <source>
        <dbReference type="EMBL" id="MFC4739434.1"/>
    </source>
</evidence>
<feature type="transmembrane region" description="Helical" evidence="1">
    <location>
        <begin position="83"/>
        <end position="102"/>
    </location>
</feature>
<dbReference type="RefSeq" id="WP_379738905.1">
    <property type="nucleotide sequence ID" value="NZ_JBHSGW010000004.1"/>
</dbReference>
<proteinExistence type="predicted"/>
<dbReference type="Proteomes" id="UP001595885">
    <property type="component" value="Unassembled WGS sequence"/>
</dbReference>
<feature type="transmembrane region" description="Helical" evidence="1">
    <location>
        <begin position="30"/>
        <end position="52"/>
    </location>
</feature>
<keyword evidence="1" id="KW-0472">Membrane</keyword>
<feature type="transmembrane region" description="Helical" evidence="1">
    <location>
        <begin position="7"/>
        <end position="24"/>
    </location>
</feature>
<name>A0ABV9P5D9_9FLAO</name>
<evidence type="ECO:0000313" key="3">
    <source>
        <dbReference type="Proteomes" id="UP001595885"/>
    </source>
</evidence>
<protein>
    <submittedName>
        <fullName evidence="2">Uncharacterized protein</fullName>
    </submittedName>
</protein>
<dbReference type="EMBL" id="JBHSGW010000004">
    <property type="protein sequence ID" value="MFC4739434.1"/>
    <property type="molecule type" value="Genomic_DNA"/>
</dbReference>
<accession>A0ABV9P5D9</accession>
<keyword evidence="1" id="KW-0812">Transmembrane</keyword>
<feature type="transmembrane region" description="Helical" evidence="1">
    <location>
        <begin position="59"/>
        <end position="77"/>
    </location>
</feature>
<sequence>METKLKSLNTIALFIPIFIGLLGFMAEGLFILAALSTMVTGLIQVVLGILYWIKFPKSISIKIYFLIVIIFFLLLFSKIADNWIWFLPPILCLYLSILVYSLKENHEK</sequence>
<comment type="caution">
    <text evidence="2">The sequence shown here is derived from an EMBL/GenBank/DDBJ whole genome shotgun (WGS) entry which is preliminary data.</text>
</comment>
<evidence type="ECO:0000256" key="1">
    <source>
        <dbReference type="SAM" id="Phobius"/>
    </source>
</evidence>